<reference evidence="1 2" key="1">
    <citation type="submission" date="2012-01" db="EMBL/GenBank/DDBJ databases">
        <title>The Genome Sequence of Odoribacter laneus YIT 12061.</title>
        <authorList>
            <consortium name="The Broad Institute Genome Sequencing Platform"/>
            <person name="Earl A."/>
            <person name="Ward D."/>
            <person name="Feldgarden M."/>
            <person name="Gevers D."/>
            <person name="Morotomi M."/>
            <person name="Young S.K."/>
            <person name="Zeng Q."/>
            <person name="Gargeya S."/>
            <person name="Fitzgerald M."/>
            <person name="Haas B."/>
            <person name="Abouelleil A."/>
            <person name="Alvarado L."/>
            <person name="Arachchi H.M."/>
            <person name="Berlin A."/>
            <person name="Chapman S.B."/>
            <person name="Gearin G."/>
            <person name="Goldberg J."/>
            <person name="Griggs A."/>
            <person name="Gujja S."/>
            <person name="Hansen M."/>
            <person name="Heiman D."/>
            <person name="Howarth C."/>
            <person name="Larimer J."/>
            <person name="Lui A."/>
            <person name="MacDonald P.J.P."/>
            <person name="McCowen C."/>
            <person name="Montmayeur A."/>
            <person name="Murphy C."/>
            <person name="Neiman D."/>
            <person name="Pearson M."/>
            <person name="Priest M."/>
            <person name="Roberts A."/>
            <person name="Saif S."/>
            <person name="Shea T."/>
            <person name="Sisk P."/>
            <person name="Stolte C."/>
            <person name="Sykes S."/>
            <person name="Wortman J."/>
            <person name="Nusbaum C."/>
            <person name="Birren B."/>
        </authorList>
    </citation>
    <scope>NUCLEOTIDE SEQUENCE [LARGE SCALE GENOMIC DNA]</scope>
    <source>
        <strain evidence="1 2">YIT 12061</strain>
    </source>
</reference>
<accession>H1DHC2</accession>
<name>H1DHC2_9BACT</name>
<evidence type="ECO:0000313" key="1">
    <source>
        <dbReference type="EMBL" id="EHP47805.1"/>
    </source>
</evidence>
<dbReference type="Proteomes" id="UP000004892">
    <property type="component" value="Unassembled WGS sequence"/>
</dbReference>
<dbReference type="EMBL" id="ADMC01000022">
    <property type="protein sequence ID" value="EHP47805.1"/>
    <property type="molecule type" value="Genomic_DNA"/>
</dbReference>
<gene>
    <name evidence="1" type="ORF">HMPREF9449_01658</name>
</gene>
<dbReference type="AlphaFoldDB" id="H1DHC2"/>
<proteinExistence type="predicted"/>
<dbReference type="HOGENOM" id="CLU_2602556_0_0_10"/>
<sequence length="79" mass="9084">MSKSTFKILFYIRKNQVNKEGKSGIMIRLTSDKCEEATVRMPNTQLSDKGDAEDFIREHVHIVRPKPMEENASGKGFRL</sequence>
<comment type="caution">
    <text evidence="1">The sequence shown here is derived from an EMBL/GenBank/DDBJ whole genome shotgun (WGS) entry which is preliminary data.</text>
</comment>
<organism evidence="1 2">
    <name type="scientific">Odoribacter laneus YIT 12061</name>
    <dbReference type="NCBI Taxonomy" id="742817"/>
    <lineage>
        <taxon>Bacteria</taxon>
        <taxon>Pseudomonadati</taxon>
        <taxon>Bacteroidota</taxon>
        <taxon>Bacteroidia</taxon>
        <taxon>Bacteroidales</taxon>
        <taxon>Odoribacteraceae</taxon>
        <taxon>Odoribacter</taxon>
    </lineage>
</organism>
<protein>
    <submittedName>
        <fullName evidence="1">Proline iminopeptidase</fullName>
    </submittedName>
</protein>
<keyword evidence="2" id="KW-1185">Reference proteome</keyword>
<dbReference type="RefSeq" id="WP_009136806.1">
    <property type="nucleotide sequence ID" value="NZ_JH594596.1"/>
</dbReference>
<dbReference type="GeneID" id="98070695"/>
<evidence type="ECO:0000313" key="2">
    <source>
        <dbReference type="Proteomes" id="UP000004892"/>
    </source>
</evidence>